<dbReference type="AlphaFoldDB" id="A0A9P4W7I3"/>
<evidence type="ECO:0000259" key="2">
    <source>
        <dbReference type="PROSITE" id="PS50181"/>
    </source>
</evidence>
<dbReference type="Proteomes" id="UP000801428">
    <property type="component" value="Unassembled WGS sequence"/>
</dbReference>
<evidence type="ECO:0000313" key="4">
    <source>
        <dbReference type="Proteomes" id="UP000801428"/>
    </source>
</evidence>
<dbReference type="OrthoDB" id="5985073at2759"/>
<comment type="caution">
    <text evidence="3">The sequence shown here is derived from an EMBL/GenBank/DDBJ whole genome shotgun (WGS) entry which is preliminary data.</text>
</comment>
<reference evidence="3" key="1">
    <citation type="submission" date="2019-04" db="EMBL/GenBank/DDBJ databases">
        <title>Sequencing of skin fungus with MAO and IRED activity.</title>
        <authorList>
            <person name="Marsaioli A.J."/>
            <person name="Bonatto J.M.C."/>
            <person name="Reis Junior O."/>
        </authorList>
    </citation>
    <scope>NUCLEOTIDE SEQUENCE</scope>
    <source>
        <strain evidence="3">30M1</strain>
    </source>
</reference>
<evidence type="ECO:0000313" key="3">
    <source>
        <dbReference type="EMBL" id="KAF2994827.1"/>
    </source>
</evidence>
<dbReference type="EMBL" id="SWKU01000037">
    <property type="protein sequence ID" value="KAF2994827.1"/>
    <property type="molecule type" value="Genomic_DNA"/>
</dbReference>
<feature type="domain" description="F-box" evidence="2">
    <location>
        <begin position="1"/>
        <end position="45"/>
    </location>
</feature>
<organism evidence="3 4">
    <name type="scientific">Curvularia kusanoi</name>
    <name type="common">Cochliobolus kusanoi</name>
    <dbReference type="NCBI Taxonomy" id="90978"/>
    <lineage>
        <taxon>Eukaryota</taxon>
        <taxon>Fungi</taxon>
        <taxon>Dikarya</taxon>
        <taxon>Ascomycota</taxon>
        <taxon>Pezizomycotina</taxon>
        <taxon>Dothideomycetes</taxon>
        <taxon>Pleosporomycetidae</taxon>
        <taxon>Pleosporales</taxon>
        <taxon>Pleosporineae</taxon>
        <taxon>Pleosporaceae</taxon>
        <taxon>Curvularia</taxon>
    </lineage>
</organism>
<protein>
    <recommendedName>
        <fullName evidence="2">F-box domain-containing protein</fullName>
    </recommendedName>
</protein>
<dbReference type="PROSITE" id="PS50181">
    <property type="entry name" value="FBOX"/>
    <property type="match status" value="1"/>
</dbReference>
<feature type="compositionally biased region" description="Basic residues" evidence="1">
    <location>
        <begin position="475"/>
        <end position="484"/>
    </location>
</feature>
<evidence type="ECO:0000256" key="1">
    <source>
        <dbReference type="SAM" id="MobiDB-lite"/>
    </source>
</evidence>
<proteinExistence type="predicted"/>
<gene>
    <name evidence="3" type="ORF">E8E13_002726</name>
</gene>
<feature type="region of interest" description="Disordered" evidence="1">
    <location>
        <begin position="472"/>
        <end position="526"/>
    </location>
</feature>
<keyword evidence="4" id="KW-1185">Reference proteome</keyword>
<feature type="compositionally biased region" description="Polar residues" evidence="1">
    <location>
        <begin position="514"/>
        <end position="526"/>
    </location>
</feature>
<dbReference type="CDD" id="cd09917">
    <property type="entry name" value="F-box_SF"/>
    <property type="match status" value="1"/>
</dbReference>
<accession>A0A9P4W7I3</accession>
<dbReference type="InterPro" id="IPR001810">
    <property type="entry name" value="F-box_dom"/>
</dbReference>
<feature type="compositionally biased region" description="Low complexity" evidence="1">
    <location>
        <begin position="485"/>
        <end position="499"/>
    </location>
</feature>
<name>A0A9P4W7I3_CURKU</name>
<sequence>MDELPQEIVDNICSHLEHDSLKSVLLLSRKFQYAAEQYSNAFRSFELTHESIDQFVETYTGRRFRYLRELEFGTSLPEPDEDFLEWSEEGTVEGTNRYRETREELEGIDENFTQQINLLFAALHSIEAQMSDKTVGANVHLKIFTPTMDLDPFEWPLQRQLRTFYLRAIVDATLFWPDDGSIPYWPNLEHLHVIFHMSAPSGSWYFKEPARLGIGGPETGYRVAEEEMYPPPADTEKDDLLWNETCEMRVDEASLYGLSYRVAPNNATLVPFLTGFAKSAAHMPRLRTFALWSPLRFNITPEDEGHEDFDFESVSRSYYRSCLNLYPIDRFSWGIAYTGPCEKAFDNDTEKDDSGQRQMWWRTGSWRPPPDLHELFQKIGEERVKDRSDWFDVPGLRDRLAAKTTVDHAPVDFEITVEREGSPQDDKKCIQAVQTIIEVCILGQNASGGMTNANDNAPTYTVKTRPVGDLEARASKPKAPKKAPAKAPVKPPAKTSTKPIGTPTPKASSIGKPSVTQTSSVAKPTPTKTCKKLYSELLAESKQAALAEKRHESLSLRQGFSGSRVHVEKRWTPKSTLGCGYRLKALDYPQKTEMPKNANWYGFVKPDVCDDIVFRAAAKPAAGIPISDYQVEHVLEWNVVSTFFDWVAKQKPGNVFEDPEKSKKGNMVGFCDYWKETWTGEDVEKMTFKITDGSPNSDGPERNVLKHLASAFPGRDNFMEEFVYLHTLLNAPAKSNMWLSKNKAEAGIFGAKTITSEIKDSGRRKQKKLNIDTAKSALLKLKNLLGARKYMNSKEIQGILKKQKIRMGEMLARLDTEMVNHPRPNYNAWQPQQLGTLWNKYMDQKFAEAKTRTERDMENYLAMLVQTWTPVKNQDQNHKDFFANIEKVKNEWTLEKRRPWVAPW</sequence>